<dbReference type="Proteomes" id="UP001338582">
    <property type="component" value="Chromosome 6"/>
</dbReference>
<dbReference type="EMBL" id="CP138899">
    <property type="protein sequence ID" value="WPK27440.1"/>
    <property type="molecule type" value="Genomic_DNA"/>
</dbReference>
<evidence type="ECO:0008006" key="3">
    <source>
        <dbReference type="Google" id="ProtNLM"/>
    </source>
</evidence>
<gene>
    <name evidence="1" type="ORF">PUMCH_004827</name>
</gene>
<dbReference type="KEGG" id="asau:88175887"/>
<sequence>MLDLVILLLFYVLIWYVIPNVIRRLDKRFLFLSREPNKFEYDRRLYHARYYVMNGNCAVGRSVLFDLAGRGAQLHLLYYPGEEKLYKQLAGELKKNAKKCTVILQNCDFRLYDSIQKFAWEQDRKFDGRFSGCLFFESDRSSKPSNSVALDRLLTAMSYLECSDFDRPKVRIVFVSEFGGSPFHRDKRYDSHFTALEIWQDDVSHYSCPCPAPEAAFANTGCIWNGSEFSFAYVLHWLCHKMNVDMPCHQGKNSVLHALLSKDESRGDGVYFVNDSKWHIAPHFERVDSNRNKIVDYKLKNTPTHEALRGKSHEEFDKCIRKEEYDTQVARDRELGLKYFQKPKEHHEDTSSELARIPAATGYESSDIDGEYDEIIRNDHALEEKQTSHRVPTLSRDHGVSYVNDIEGPIAPHYERVDSNRNKIVDYKPKNTPTHEALRGKSHEEFDKCIRKKEYGSPVVRDRDLELKYFQKPKEHHDDTSSELARIPAATGYKSSDIDGEYDEIIRNDHALEEKQTSHRVPTLSRDHGVSYVNDIEGPIAPHYERVDSNRNKIVDYKPKNTPTHEALRGKSHEEFDKCIRKKIYDSQVARDRELGLKYFPRPKGVHDDMSSELARIPAATGYESSDIDGDYGEIIRNVHALGEKQMGDRVPTLSLDYRPPTLYYTITRVERDLAYIRYSLIRELMLEGREKDVASFKELTDHSKALEDNVS</sequence>
<dbReference type="AlphaFoldDB" id="A0AAX4HFV5"/>
<name>A0AAX4HFV5_9ASCO</name>
<protein>
    <recommendedName>
        <fullName evidence="3">Mannosyltransferase</fullName>
    </recommendedName>
</protein>
<dbReference type="RefSeq" id="XP_062879818.1">
    <property type="nucleotide sequence ID" value="XM_063023748.1"/>
</dbReference>
<accession>A0AAX4HFV5</accession>
<dbReference type="GeneID" id="88175887"/>
<organism evidence="1 2">
    <name type="scientific">Australozyma saopauloensis</name>
    <dbReference type="NCBI Taxonomy" id="291208"/>
    <lineage>
        <taxon>Eukaryota</taxon>
        <taxon>Fungi</taxon>
        <taxon>Dikarya</taxon>
        <taxon>Ascomycota</taxon>
        <taxon>Saccharomycotina</taxon>
        <taxon>Pichiomycetes</taxon>
        <taxon>Metschnikowiaceae</taxon>
        <taxon>Australozyma</taxon>
    </lineage>
</organism>
<reference evidence="1 2" key="1">
    <citation type="submission" date="2023-10" db="EMBL/GenBank/DDBJ databases">
        <title>Draft Genome Sequence of Candida saopaulonensis from a very Premature Infant with Sepsis.</title>
        <authorList>
            <person name="Ning Y."/>
            <person name="Dai R."/>
            <person name="Xiao M."/>
            <person name="Xu Y."/>
            <person name="Yan Q."/>
            <person name="Zhang L."/>
        </authorList>
    </citation>
    <scope>NUCLEOTIDE SEQUENCE [LARGE SCALE GENOMIC DNA]</scope>
    <source>
        <strain evidence="1 2">19XY460</strain>
    </source>
</reference>
<evidence type="ECO:0000313" key="2">
    <source>
        <dbReference type="Proteomes" id="UP001338582"/>
    </source>
</evidence>
<proteinExistence type="predicted"/>
<keyword evidence="2" id="KW-1185">Reference proteome</keyword>
<evidence type="ECO:0000313" key="1">
    <source>
        <dbReference type="EMBL" id="WPK27440.1"/>
    </source>
</evidence>